<name>A0A937W374_UNCTE</name>
<feature type="compositionally biased region" description="Basic and acidic residues" evidence="1">
    <location>
        <begin position="95"/>
        <end position="110"/>
    </location>
</feature>
<evidence type="ECO:0000313" key="3">
    <source>
        <dbReference type="Proteomes" id="UP000712673"/>
    </source>
</evidence>
<organism evidence="2 3">
    <name type="scientific">Tectimicrobiota bacterium</name>
    <dbReference type="NCBI Taxonomy" id="2528274"/>
    <lineage>
        <taxon>Bacteria</taxon>
        <taxon>Pseudomonadati</taxon>
        <taxon>Nitrospinota/Tectimicrobiota group</taxon>
        <taxon>Candidatus Tectimicrobiota</taxon>
    </lineage>
</organism>
<dbReference type="EMBL" id="VGLS01000436">
    <property type="protein sequence ID" value="MBM3224915.1"/>
    <property type="molecule type" value="Genomic_DNA"/>
</dbReference>
<evidence type="ECO:0000313" key="2">
    <source>
        <dbReference type="EMBL" id="MBM3224915.1"/>
    </source>
</evidence>
<reference evidence="2" key="1">
    <citation type="submission" date="2019-03" db="EMBL/GenBank/DDBJ databases">
        <title>Lake Tanganyika Metagenome-Assembled Genomes (MAGs).</title>
        <authorList>
            <person name="Tran P."/>
        </authorList>
    </citation>
    <scope>NUCLEOTIDE SEQUENCE</scope>
    <source>
        <strain evidence="2">K_DeepCast_65m_m2_066</strain>
    </source>
</reference>
<comment type="caution">
    <text evidence="2">The sequence shown here is derived from an EMBL/GenBank/DDBJ whole genome shotgun (WGS) entry which is preliminary data.</text>
</comment>
<feature type="region of interest" description="Disordered" evidence="1">
    <location>
        <begin position="95"/>
        <end position="125"/>
    </location>
</feature>
<dbReference type="Proteomes" id="UP000712673">
    <property type="component" value="Unassembled WGS sequence"/>
</dbReference>
<accession>A0A937W374</accession>
<sequence>MSNDMVWEPTASAQDQDTWRLLREQALAGLNWRVLPSTSAEAPGLLASVAHHLGAHHAPALFHVPHALRKAVSAPMALKQRAAHKAVTTAEETLTRVHEHRNRANDERAPHGPGRPPKSAASLEPVQHEVDAARHEHQRLSAQREQVSQRIRAIGHAYHCVDLERGVRRHGQRIAGDIQSHIDTIRPIAQQEGRSETCLARRDKAARVVPNMQATVAFVSGSVGQQVKQLEWAPPQSFAMPAYRMPSYDLDRVASTRTVTAGAPLCVFHGFLPPSPWECCHVIHGNVATQSRGCLPLSPRECCHPVQRMSATLRA</sequence>
<proteinExistence type="predicted"/>
<gene>
    <name evidence="2" type="ORF">FJZ47_14080</name>
</gene>
<evidence type="ECO:0000256" key="1">
    <source>
        <dbReference type="SAM" id="MobiDB-lite"/>
    </source>
</evidence>
<dbReference type="AlphaFoldDB" id="A0A937W374"/>
<protein>
    <submittedName>
        <fullName evidence="2">Uncharacterized protein</fullName>
    </submittedName>
</protein>